<dbReference type="Proteomes" id="UP001217754">
    <property type="component" value="Chromosome 1"/>
</dbReference>
<proteinExistence type="predicted"/>
<dbReference type="RefSeq" id="XP_060120372.1">
    <property type="nucleotide sequence ID" value="XM_060264389.1"/>
</dbReference>
<feature type="region of interest" description="Disordered" evidence="1">
    <location>
        <begin position="355"/>
        <end position="383"/>
    </location>
</feature>
<feature type="compositionally biased region" description="Basic and acidic residues" evidence="1">
    <location>
        <begin position="105"/>
        <end position="115"/>
    </location>
</feature>
<reference evidence="2" key="1">
    <citation type="submission" date="2023-03" db="EMBL/GenBank/DDBJ databases">
        <title>Mating type loci evolution in Malassezia.</title>
        <authorList>
            <person name="Coelho M.A."/>
        </authorList>
    </citation>
    <scope>NUCLEOTIDE SEQUENCE</scope>
    <source>
        <strain evidence="2">CBS 9431</strain>
    </source>
</reference>
<evidence type="ECO:0000313" key="3">
    <source>
        <dbReference type="Proteomes" id="UP001217754"/>
    </source>
</evidence>
<protein>
    <submittedName>
        <fullName evidence="2">Uncharacterized protein</fullName>
    </submittedName>
</protein>
<dbReference type="EMBL" id="CP119958">
    <property type="protein sequence ID" value="WFD37475.1"/>
    <property type="molecule type" value="Genomic_DNA"/>
</dbReference>
<keyword evidence="3" id="KW-1185">Reference proteome</keyword>
<accession>A0AAF0EYL7</accession>
<sequence>MPGSPTGSPRMVELISRLASLGRMDQIDDEFCAAQDVPSGDVPDWADRPLRHEMGIREEYSDMSGRRVQLREWIEWSIGRSAPRPLGDSSSPGMSRSRSLPTRLNKGDASSETRRGAGSLQENTAWTSSVARPYTDDVVEHMRTWPVDALQHNTPPPGPSRVRSELPPSYSDSTVSPPAMSPTAMGRIYRSVRVWLSSETVELASPPVPVRRRRRNRVSSATSTSSRDRTLYAISEESSENDEDELAFDMYITSLEHMLTSLHGRRIDDLSPSHKEAIRAKLEQGLDKFPKTDHPRIEPPPRRSRETLELPGANAIGLPGLSHDMVITLLINLVVTMMRIILVLTAFSFRTLGIEHETPSPPADPRRRRMRAPPPPPSTPTWNEREYPALAMLLTNWSMLTEPMEALIRAPAEAQNAPRAIAAPPPEGPLEDRLVGTAQAFARAVKRSPLPTQLYTLGQMVLAAARHVEARFGLWRNASHLFLQCTANLIHYIKIHNLHVHGVRALFTMIESFFAAIRAYQAEAPPSPA</sequence>
<organism evidence="2 3">
    <name type="scientific">Malassezia japonica</name>
    <dbReference type="NCBI Taxonomy" id="223818"/>
    <lineage>
        <taxon>Eukaryota</taxon>
        <taxon>Fungi</taxon>
        <taxon>Dikarya</taxon>
        <taxon>Basidiomycota</taxon>
        <taxon>Ustilaginomycotina</taxon>
        <taxon>Malasseziomycetes</taxon>
        <taxon>Malasseziales</taxon>
        <taxon>Malasseziaceae</taxon>
        <taxon>Malassezia</taxon>
    </lineage>
</organism>
<gene>
    <name evidence="2" type="ORF">MJAP1_000419</name>
</gene>
<feature type="region of interest" description="Disordered" evidence="1">
    <location>
        <begin position="81"/>
        <end position="128"/>
    </location>
</feature>
<feature type="compositionally biased region" description="Low complexity" evidence="1">
    <location>
        <begin position="86"/>
        <end position="101"/>
    </location>
</feature>
<dbReference type="AlphaFoldDB" id="A0AAF0EYL7"/>
<evidence type="ECO:0000313" key="2">
    <source>
        <dbReference type="EMBL" id="WFD37475.1"/>
    </source>
</evidence>
<evidence type="ECO:0000256" key="1">
    <source>
        <dbReference type="SAM" id="MobiDB-lite"/>
    </source>
</evidence>
<name>A0AAF0EYL7_9BASI</name>
<dbReference type="GeneID" id="85224068"/>
<feature type="region of interest" description="Disordered" evidence="1">
    <location>
        <begin position="148"/>
        <end position="182"/>
    </location>
</feature>